<dbReference type="InParanoid" id="A0A1D5R6H6"/>
<dbReference type="InterPro" id="IPR011992">
    <property type="entry name" value="EF-hand-dom_pair"/>
</dbReference>
<evidence type="ECO:0000256" key="9">
    <source>
        <dbReference type="ARBA" id="ARBA00042385"/>
    </source>
</evidence>
<dbReference type="ExpressionAtlas" id="A0A1D5R6H6">
    <property type="expression patterns" value="baseline"/>
</dbReference>
<evidence type="ECO:0000256" key="1">
    <source>
        <dbReference type="ARBA" id="ARBA00006049"/>
    </source>
</evidence>
<evidence type="ECO:0000313" key="14">
    <source>
        <dbReference type="Proteomes" id="UP000006718"/>
    </source>
</evidence>
<dbReference type="STRING" id="9544.ENSMMUP00000055914"/>
<dbReference type="GeneTree" id="ENSGT00940000158862"/>
<dbReference type="PROSITE" id="PS50222">
    <property type="entry name" value="EF_HAND_2"/>
    <property type="match status" value="1"/>
</dbReference>
<sequence length="277" mass="30621">MGKSNSKLKPEVVEELTRKTYFTEKEVQQWYKGFIKDCPSGQLDAAGFQKIYKQFFPFGDPTKFATFVFNVFDENKDGRIEFSEFIQALSVTSRGTLDEKLRCKSCPLGPVGQQLEGPGQREAALGPHQAGVPDTHRSDHRWRPSCVCRGQAWAVGRWPSHSHVIGQADCPGFREQHRHLCFQWEGFLEATGSRRRLAEAGGQGGLGAEAGRSLGCTRAGADLGSRRGSEDPRPGFSAGPTSFVAIAWILAYTHSLTHSFIHQITSEHSHVLVPGIH</sequence>
<evidence type="ECO:0000256" key="6">
    <source>
        <dbReference type="ARBA" id="ARBA00023288"/>
    </source>
</evidence>
<dbReference type="GO" id="GO:0008048">
    <property type="term" value="F:calcium sensitive guanylate cyclase activator activity"/>
    <property type="evidence" value="ECO:0000318"/>
    <property type="project" value="GO_Central"/>
</dbReference>
<evidence type="ECO:0000256" key="7">
    <source>
        <dbReference type="ARBA" id="ARBA00034105"/>
    </source>
</evidence>
<protein>
    <recommendedName>
        <fullName evidence="8">Neuronal calcium sensor 1</fullName>
    </recommendedName>
    <alternativeName>
        <fullName evidence="9">Frequenin homolog</fullName>
    </alternativeName>
</protein>
<evidence type="ECO:0000256" key="10">
    <source>
        <dbReference type="ARBA" id="ARBA00045314"/>
    </source>
</evidence>
<reference evidence="13" key="2">
    <citation type="submission" date="2019-01" db="EMBL/GenBank/DDBJ databases">
        <authorList>
            <person name="Graves T."/>
            <person name="Eichler E.E."/>
            <person name="Wilson R.K."/>
        </authorList>
    </citation>
    <scope>NUCLEOTIDE SEQUENCE [LARGE SCALE GENOMIC DNA]</scope>
    <source>
        <strain evidence="13">17573</strain>
    </source>
</reference>
<dbReference type="Gene3D" id="1.10.238.10">
    <property type="entry name" value="EF-hand"/>
    <property type="match status" value="1"/>
</dbReference>
<dbReference type="InterPro" id="IPR028846">
    <property type="entry name" value="Recoverin"/>
</dbReference>
<evidence type="ECO:0000256" key="2">
    <source>
        <dbReference type="ARBA" id="ARBA00022707"/>
    </source>
</evidence>
<reference evidence="13" key="3">
    <citation type="submission" date="2025-08" db="UniProtKB">
        <authorList>
            <consortium name="Ensembl"/>
        </authorList>
    </citation>
    <scope>IDENTIFICATION</scope>
    <source>
        <strain evidence="13">17573</strain>
    </source>
</reference>
<keyword evidence="2" id="KW-0519">Myristate</keyword>
<dbReference type="GO" id="GO:0014069">
    <property type="term" value="C:postsynaptic density"/>
    <property type="evidence" value="ECO:0007669"/>
    <property type="project" value="UniProtKB-SubCell"/>
</dbReference>
<comment type="function">
    <text evidence="10">Neuronal calcium sensor, regulator of G protein-coupled receptor phosphorylation in a calcium dependent manner. Directly regulates GRK1 (RHOK), but not GRK2 to GRK5. Can substitute for calmodulin. Stimulates PI4KB kinase activity. Involved in long-term synaptic plasticity through its interaction with PICK1. May also play a role in neuron differentiation through inhibition of the activity of N-type voltage-gated calcium channel.</text>
</comment>
<reference evidence="13" key="4">
    <citation type="submission" date="2025-09" db="UniProtKB">
        <authorList>
            <consortium name="Ensembl"/>
        </authorList>
    </citation>
    <scope>IDENTIFICATION</scope>
    <source>
        <strain evidence="13">17573</strain>
    </source>
</reference>
<organism evidence="13 14">
    <name type="scientific">Macaca mulatta</name>
    <name type="common">Rhesus macaque</name>
    <dbReference type="NCBI Taxonomy" id="9544"/>
    <lineage>
        <taxon>Eukaryota</taxon>
        <taxon>Metazoa</taxon>
        <taxon>Chordata</taxon>
        <taxon>Craniata</taxon>
        <taxon>Vertebrata</taxon>
        <taxon>Euteleostomi</taxon>
        <taxon>Mammalia</taxon>
        <taxon>Eutheria</taxon>
        <taxon>Euarchontoglires</taxon>
        <taxon>Primates</taxon>
        <taxon>Haplorrhini</taxon>
        <taxon>Catarrhini</taxon>
        <taxon>Cercopithecidae</taxon>
        <taxon>Cercopithecinae</taxon>
        <taxon>Macaca</taxon>
    </lineage>
</organism>
<evidence type="ECO:0000256" key="3">
    <source>
        <dbReference type="ARBA" id="ARBA00022723"/>
    </source>
</evidence>
<keyword evidence="14" id="KW-1185">Reference proteome</keyword>
<reference evidence="14" key="1">
    <citation type="journal article" date="2007" name="Science">
        <title>Evolutionary and biomedical insights from the rhesus macaque genome.</title>
        <authorList>
            <person name="Gibbs R.A."/>
            <person name="Rogers J."/>
            <person name="Katze M.G."/>
            <person name="Bumgarner R."/>
            <person name="Weinstock G.M."/>
            <person name="Mardis E.R."/>
            <person name="Remington K.A."/>
            <person name="Strausberg R.L."/>
            <person name="Venter J.C."/>
            <person name="Wilson R.K."/>
            <person name="Batzer M.A."/>
            <person name="Bustamante C.D."/>
            <person name="Eichler E.E."/>
            <person name="Hahn M.W."/>
            <person name="Hardison R.C."/>
            <person name="Makova K.D."/>
            <person name="Miller W."/>
            <person name="Milosavljevic A."/>
            <person name="Palermo R.E."/>
            <person name="Siepel A."/>
            <person name="Sikela J.M."/>
            <person name="Attaway T."/>
            <person name="Bell S."/>
            <person name="Bernard K.E."/>
            <person name="Buhay C.J."/>
            <person name="Chandrabose M.N."/>
            <person name="Dao M."/>
            <person name="Davis C."/>
            <person name="Delehaunty K.D."/>
            <person name="Ding Y."/>
            <person name="Dinh H.H."/>
            <person name="Dugan-Rocha S."/>
            <person name="Fulton L.A."/>
            <person name="Gabisi R.A."/>
            <person name="Garner T.T."/>
            <person name="Godfrey J."/>
            <person name="Hawes A.C."/>
            <person name="Hernandez J."/>
            <person name="Hines S."/>
            <person name="Holder M."/>
            <person name="Hume J."/>
            <person name="Jhangiani S.N."/>
            <person name="Joshi V."/>
            <person name="Khan Z.M."/>
            <person name="Kirkness E.F."/>
            <person name="Cree A."/>
            <person name="Fowler R.G."/>
            <person name="Lee S."/>
            <person name="Lewis L.R."/>
            <person name="Li Z."/>
            <person name="Liu Y.-S."/>
            <person name="Moore S.M."/>
            <person name="Muzny D."/>
            <person name="Nazareth L.V."/>
            <person name="Ngo D.N."/>
            <person name="Okwuonu G.O."/>
            <person name="Pai G."/>
            <person name="Parker D."/>
            <person name="Paul H.A."/>
            <person name="Pfannkoch C."/>
            <person name="Pohl C.S."/>
            <person name="Rogers Y.-H.C."/>
            <person name="Ruiz S.J."/>
            <person name="Sabo A."/>
            <person name="Santibanez J."/>
            <person name="Schneider B.W."/>
            <person name="Smith S.M."/>
            <person name="Sodergren E."/>
            <person name="Svatek A.F."/>
            <person name="Utterback T.R."/>
            <person name="Vattathil S."/>
            <person name="Warren W."/>
            <person name="White C.S."/>
            <person name="Chinwalla A.T."/>
            <person name="Feng Y."/>
            <person name="Halpern A.L."/>
            <person name="Hillier L.W."/>
            <person name="Huang X."/>
            <person name="Minx P."/>
            <person name="Nelson J.O."/>
            <person name="Pepin K.H."/>
            <person name="Qin X."/>
            <person name="Sutton G.G."/>
            <person name="Venter E."/>
            <person name="Walenz B.P."/>
            <person name="Wallis J.W."/>
            <person name="Worley K.C."/>
            <person name="Yang S.-P."/>
            <person name="Jones S.M."/>
            <person name="Marra M.A."/>
            <person name="Rocchi M."/>
            <person name="Schein J.E."/>
            <person name="Baertsch R."/>
            <person name="Clarke L."/>
            <person name="Csuros M."/>
            <person name="Glasscock J."/>
            <person name="Harris R.A."/>
            <person name="Havlak P."/>
            <person name="Jackson A.R."/>
            <person name="Jiang H."/>
            <person name="Liu Y."/>
            <person name="Messina D.N."/>
            <person name="Shen Y."/>
            <person name="Song H.X.-Z."/>
            <person name="Wylie T."/>
            <person name="Zhang L."/>
            <person name="Birney E."/>
            <person name="Han K."/>
            <person name="Konkel M.K."/>
            <person name="Lee J."/>
            <person name="Smit A.F.A."/>
            <person name="Ullmer B."/>
            <person name="Wang H."/>
            <person name="Xing J."/>
            <person name="Burhans R."/>
            <person name="Cheng Z."/>
            <person name="Karro J.E."/>
            <person name="Ma J."/>
            <person name="Raney B."/>
            <person name="She X."/>
            <person name="Cox M.J."/>
            <person name="Demuth J.P."/>
            <person name="Dumas L.J."/>
            <person name="Han S.-G."/>
            <person name="Hopkins J."/>
            <person name="Karimpour-Fard A."/>
            <person name="Kim Y.H."/>
            <person name="Pollack J.R."/>
            <person name="Vinar T."/>
            <person name="Addo-Quaye C."/>
            <person name="Degenhardt J."/>
            <person name="Denby A."/>
            <person name="Hubisz M.J."/>
            <person name="Indap A."/>
            <person name="Kosiol C."/>
            <person name="Lahn B.T."/>
            <person name="Lawson H.A."/>
            <person name="Marklein A."/>
            <person name="Nielsen R."/>
            <person name="Vallender E.J."/>
            <person name="Clark A.G."/>
            <person name="Ferguson B."/>
            <person name="Hernandez R.D."/>
            <person name="Hirani K."/>
            <person name="Kehrer-Sawatzki H."/>
            <person name="Kolb J."/>
            <person name="Patil S."/>
            <person name="Pu L.-L."/>
            <person name="Ren Y."/>
            <person name="Smith D.G."/>
            <person name="Wheeler D.A."/>
            <person name="Schenck I."/>
            <person name="Ball E.V."/>
            <person name="Chen R."/>
            <person name="Cooper D.N."/>
            <person name="Giardine B."/>
            <person name="Hsu F."/>
            <person name="Kent W.J."/>
            <person name="Lesk A."/>
            <person name="Nelson D.L."/>
            <person name="O'brien W.E."/>
            <person name="Pruefer K."/>
            <person name="Stenson P.D."/>
            <person name="Wallace J.C."/>
            <person name="Ke H."/>
            <person name="Liu X.-M."/>
            <person name="Wang P."/>
            <person name="Xiang A.P."/>
            <person name="Yang F."/>
            <person name="Barber G.P."/>
            <person name="Haussler D."/>
            <person name="Karolchik D."/>
            <person name="Kern A.D."/>
            <person name="Kuhn R.M."/>
            <person name="Smith K.E."/>
            <person name="Zwieg A.S."/>
        </authorList>
    </citation>
    <scope>NUCLEOTIDE SEQUENCE [LARGE SCALE GENOMIC DNA]</scope>
    <source>
        <strain evidence="14">17573</strain>
    </source>
</reference>
<dbReference type="FunFam" id="1.10.238.10:FF:000009">
    <property type="entry name" value="Visinin-like protein 1"/>
    <property type="match status" value="1"/>
</dbReference>
<comment type="similarity">
    <text evidence="1">Belongs to the recoverin family.</text>
</comment>
<dbReference type="GO" id="GO:0009966">
    <property type="term" value="P:regulation of signal transduction"/>
    <property type="evidence" value="ECO:0000318"/>
    <property type="project" value="GO_Central"/>
</dbReference>
<keyword evidence="5" id="KW-0106">Calcium</keyword>
<name>A0A1D5R6H6_MACMU</name>
<keyword evidence="6" id="KW-0449">Lipoprotein</keyword>
<dbReference type="InterPro" id="IPR018247">
    <property type="entry name" value="EF_Hand_1_Ca_BS"/>
</dbReference>
<dbReference type="Bgee" id="ENSMMUG00000049177">
    <property type="expression patterns" value="Expressed in dorsolateral prefrontal cortex and 20 other cell types or tissues"/>
</dbReference>
<dbReference type="PANTHER" id="PTHR23055:SF198">
    <property type="entry name" value="NEURONAL CALCIUM SENSOR 1"/>
    <property type="match status" value="1"/>
</dbReference>
<dbReference type="GO" id="GO:0005509">
    <property type="term" value="F:calcium ion binding"/>
    <property type="evidence" value="ECO:0000318"/>
    <property type="project" value="GO_Central"/>
</dbReference>
<proteinExistence type="inferred from homology"/>
<dbReference type="VEuPathDB" id="HostDB:ENSMMUG00000049177"/>
<evidence type="ECO:0000313" key="13">
    <source>
        <dbReference type="Ensembl" id="ENSMMUP00000055914.2"/>
    </source>
</evidence>
<dbReference type="CDD" id="cd00051">
    <property type="entry name" value="EFh"/>
    <property type="match status" value="1"/>
</dbReference>
<dbReference type="PROSITE" id="PS00018">
    <property type="entry name" value="EF_HAND_1"/>
    <property type="match status" value="1"/>
</dbReference>
<dbReference type="PANTHER" id="PTHR23055">
    <property type="entry name" value="CALCIUM BINDING PROTEINS"/>
    <property type="match status" value="1"/>
</dbReference>
<keyword evidence="4" id="KW-0677">Repeat</keyword>
<evidence type="ECO:0000256" key="4">
    <source>
        <dbReference type="ARBA" id="ARBA00022737"/>
    </source>
</evidence>
<dbReference type="SMR" id="A0A1D5R6H6"/>
<evidence type="ECO:0000256" key="11">
    <source>
        <dbReference type="SAM" id="MobiDB-lite"/>
    </source>
</evidence>
<comment type="subcellular location">
    <subcellularLocation>
        <location evidence="7">Postsynaptic density</location>
    </subcellularLocation>
</comment>
<dbReference type="SUPFAM" id="SSF47473">
    <property type="entry name" value="EF-hand"/>
    <property type="match status" value="1"/>
</dbReference>
<feature type="region of interest" description="Disordered" evidence="11">
    <location>
        <begin position="115"/>
        <end position="137"/>
    </location>
</feature>
<gene>
    <name evidence="13" type="primary">NCS1</name>
</gene>
<dbReference type="Ensembl" id="ENSMMUT00000063355.2">
    <property type="protein sequence ID" value="ENSMMUP00000055914.2"/>
    <property type="gene ID" value="ENSMMUG00000049177.2"/>
</dbReference>
<feature type="domain" description="EF-hand" evidence="12">
    <location>
        <begin position="60"/>
        <end position="95"/>
    </location>
</feature>
<keyword evidence="3" id="KW-0479">Metal-binding</keyword>
<dbReference type="AlphaFoldDB" id="A0A1D5R6H6"/>
<dbReference type="Pfam" id="PF00036">
    <property type="entry name" value="EF-hand_1"/>
    <property type="match status" value="1"/>
</dbReference>
<dbReference type="InterPro" id="IPR002048">
    <property type="entry name" value="EF_hand_dom"/>
</dbReference>
<evidence type="ECO:0000259" key="12">
    <source>
        <dbReference type="PROSITE" id="PS50222"/>
    </source>
</evidence>
<accession>A0A1D5R6H6</accession>
<evidence type="ECO:0000256" key="5">
    <source>
        <dbReference type="ARBA" id="ARBA00022837"/>
    </source>
</evidence>
<dbReference type="PRINTS" id="PR00450">
    <property type="entry name" value="RECOVERIN"/>
</dbReference>
<dbReference type="Proteomes" id="UP000006718">
    <property type="component" value="Chromosome 15"/>
</dbReference>
<evidence type="ECO:0000256" key="8">
    <source>
        <dbReference type="ARBA" id="ARBA00039972"/>
    </source>
</evidence>